<feature type="transmembrane region" description="Helical" evidence="1">
    <location>
        <begin position="93"/>
        <end position="115"/>
    </location>
</feature>
<sequence>MPGTPATHPVSPTFVNQPLSYYSRAPRQSYRAPRLYLHRSPHQSPDISGLRRFLCNRPIAVRQSYGRPEYPLLTMTSPVSIAPPASDDSLMNFNVPLIMLVISVSTVALFIWPALRAKRLWVRHLMFAYLDIHMDLEHKEARMHARVLQASEELSQET</sequence>
<proteinExistence type="predicted"/>
<keyword evidence="3" id="KW-1185">Reference proteome</keyword>
<evidence type="ECO:0000256" key="1">
    <source>
        <dbReference type="SAM" id="Phobius"/>
    </source>
</evidence>
<protein>
    <submittedName>
        <fullName evidence="2">Uncharacterized protein</fullName>
    </submittedName>
</protein>
<evidence type="ECO:0000313" key="3">
    <source>
        <dbReference type="Proteomes" id="UP001163846"/>
    </source>
</evidence>
<keyword evidence="1" id="KW-0472">Membrane</keyword>
<keyword evidence="1" id="KW-1133">Transmembrane helix</keyword>
<dbReference type="EMBL" id="MU807248">
    <property type="protein sequence ID" value="KAJ3831766.1"/>
    <property type="molecule type" value="Genomic_DNA"/>
</dbReference>
<accession>A0AA38U3W9</accession>
<gene>
    <name evidence="2" type="ORF">F5878DRAFT_667221</name>
</gene>
<comment type="caution">
    <text evidence="2">The sequence shown here is derived from an EMBL/GenBank/DDBJ whole genome shotgun (WGS) entry which is preliminary data.</text>
</comment>
<keyword evidence="1" id="KW-0812">Transmembrane</keyword>
<evidence type="ECO:0000313" key="2">
    <source>
        <dbReference type="EMBL" id="KAJ3831766.1"/>
    </source>
</evidence>
<reference evidence="2" key="1">
    <citation type="submission" date="2022-08" db="EMBL/GenBank/DDBJ databases">
        <authorList>
            <consortium name="DOE Joint Genome Institute"/>
            <person name="Min B."/>
            <person name="Riley R."/>
            <person name="Sierra-Patev S."/>
            <person name="Naranjo-Ortiz M."/>
            <person name="Looney B."/>
            <person name="Konkel Z."/>
            <person name="Slot J.C."/>
            <person name="Sakamoto Y."/>
            <person name="Steenwyk J.L."/>
            <person name="Rokas A."/>
            <person name="Carro J."/>
            <person name="Camarero S."/>
            <person name="Ferreira P."/>
            <person name="Molpeceres G."/>
            <person name="Ruiz-Duenas F.J."/>
            <person name="Serrano A."/>
            <person name="Henrissat B."/>
            <person name="Drula E."/>
            <person name="Hughes K.W."/>
            <person name="Mata J.L."/>
            <person name="Ishikawa N.K."/>
            <person name="Vargas-Isla R."/>
            <person name="Ushijima S."/>
            <person name="Smith C.A."/>
            <person name="Ahrendt S."/>
            <person name="Andreopoulos W."/>
            <person name="He G."/>
            <person name="Labutti K."/>
            <person name="Lipzen A."/>
            <person name="Ng V."/>
            <person name="Sandor L."/>
            <person name="Barry K."/>
            <person name="Martinez A.T."/>
            <person name="Xiao Y."/>
            <person name="Gibbons J.G."/>
            <person name="Terashima K."/>
            <person name="Hibbett D.S."/>
            <person name="Grigoriev I.V."/>
        </authorList>
    </citation>
    <scope>NUCLEOTIDE SEQUENCE</scope>
    <source>
        <strain evidence="2">TFB9207</strain>
    </source>
</reference>
<name>A0AA38U3W9_9AGAR</name>
<dbReference type="AlphaFoldDB" id="A0AA38U3W9"/>
<dbReference type="Proteomes" id="UP001163846">
    <property type="component" value="Unassembled WGS sequence"/>
</dbReference>
<organism evidence="2 3">
    <name type="scientific">Lentinula raphanica</name>
    <dbReference type="NCBI Taxonomy" id="153919"/>
    <lineage>
        <taxon>Eukaryota</taxon>
        <taxon>Fungi</taxon>
        <taxon>Dikarya</taxon>
        <taxon>Basidiomycota</taxon>
        <taxon>Agaricomycotina</taxon>
        <taxon>Agaricomycetes</taxon>
        <taxon>Agaricomycetidae</taxon>
        <taxon>Agaricales</taxon>
        <taxon>Marasmiineae</taxon>
        <taxon>Omphalotaceae</taxon>
        <taxon>Lentinula</taxon>
    </lineage>
</organism>